<dbReference type="Proteomes" id="UP000800082">
    <property type="component" value="Unassembled WGS sequence"/>
</dbReference>
<dbReference type="AlphaFoldDB" id="A0A6A5RM16"/>
<dbReference type="OrthoDB" id="3856898at2759"/>
<gene>
    <name evidence="2" type="ORF">M421DRAFT_421344</name>
</gene>
<feature type="region of interest" description="Disordered" evidence="1">
    <location>
        <begin position="1"/>
        <end position="50"/>
    </location>
</feature>
<evidence type="ECO:0000313" key="2">
    <source>
        <dbReference type="EMBL" id="KAF1928158.1"/>
    </source>
</evidence>
<sequence>MAAMQGVQREGDGGGQPDAVPARLASNRPNKGREEGDHPNQRKEMQGRTVKEILRVLTEQQRKG</sequence>
<name>A0A6A5RM16_9PLEO</name>
<dbReference type="GeneID" id="54350463"/>
<feature type="compositionally biased region" description="Basic and acidic residues" evidence="1">
    <location>
        <begin position="31"/>
        <end position="50"/>
    </location>
</feature>
<evidence type="ECO:0000313" key="3">
    <source>
        <dbReference type="Proteomes" id="UP000800082"/>
    </source>
</evidence>
<organism evidence="2 3">
    <name type="scientific">Didymella exigua CBS 183.55</name>
    <dbReference type="NCBI Taxonomy" id="1150837"/>
    <lineage>
        <taxon>Eukaryota</taxon>
        <taxon>Fungi</taxon>
        <taxon>Dikarya</taxon>
        <taxon>Ascomycota</taxon>
        <taxon>Pezizomycotina</taxon>
        <taxon>Dothideomycetes</taxon>
        <taxon>Pleosporomycetidae</taxon>
        <taxon>Pleosporales</taxon>
        <taxon>Pleosporineae</taxon>
        <taxon>Didymellaceae</taxon>
        <taxon>Didymella</taxon>
    </lineage>
</organism>
<proteinExistence type="predicted"/>
<protein>
    <submittedName>
        <fullName evidence="2">Uncharacterized protein</fullName>
    </submittedName>
</protein>
<reference evidence="2" key="1">
    <citation type="journal article" date="2020" name="Stud. Mycol.">
        <title>101 Dothideomycetes genomes: a test case for predicting lifestyles and emergence of pathogens.</title>
        <authorList>
            <person name="Haridas S."/>
            <person name="Albert R."/>
            <person name="Binder M."/>
            <person name="Bloem J."/>
            <person name="Labutti K."/>
            <person name="Salamov A."/>
            <person name="Andreopoulos B."/>
            <person name="Baker S."/>
            <person name="Barry K."/>
            <person name="Bills G."/>
            <person name="Bluhm B."/>
            <person name="Cannon C."/>
            <person name="Castanera R."/>
            <person name="Culley D."/>
            <person name="Daum C."/>
            <person name="Ezra D."/>
            <person name="Gonzalez J."/>
            <person name="Henrissat B."/>
            <person name="Kuo A."/>
            <person name="Liang C."/>
            <person name="Lipzen A."/>
            <person name="Lutzoni F."/>
            <person name="Magnuson J."/>
            <person name="Mondo S."/>
            <person name="Nolan M."/>
            <person name="Ohm R."/>
            <person name="Pangilinan J."/>
            <person name="Park H.-J."/>
            <person name="Ramirez L."/>
            <person name="Alfaro M."/>
            <person name="Sun H."/>
            <person name="Tritt A."/>
            <person name="Yoshinaga Y."/>
            <person name="Zwiers L.-H."/>
            <person name="Turgeon B."/>
            <person name="Goodwin S."/>
            <person name="Spatafora J."/>
            <person name="Crous P."/>
            <person name="Grigoriev I."/>
        </authorList>
    </citation>
    <scope>NUCLEOTIDE SEQUENCE</scope>
    <source>
        <strain evidence="2">CBS 183.55</strain>
    </source>
</reference>
<feature type="non-terminal residue" evidence="2">
    <location>
        <position position="64"/>
    </location>
</feature>
<accession>A0A6A5RM16</accession>
<dbReference type="RefSeq" id="XP_033448410.1">
    <property type="nucleotide sequence ID" value="XM_033592795.1"/>
</dbReference>
<dbReference type="EMBL" id="ML978970">
    <property type="protein sequence ID" value="KAF1928158.1"/>
    <property type="molecule type" value="Genomic_DNA"/>
</dbReference>
<keyword evidence="3" id="KW-1185">Reference proteome</keyword>
<evidence type="ECO:0000256" key="1">
    <source>
        <dbReference type="SAM" id="MobiDB-lite"/>
    </source>
</evidence>